<comment type="caution">
    <text evidence="1">The sequence shown here is derived from an EMBL/GenBank/DDBJ whole genome shotgun (WGS) entry which is preliminary data.</text>
</comment>
<gene>
    <name evidence="1" type="ORF">PMAYCL1PPCAC_32610</name>
</gene>
<organism evidence="1 2">
    <name type="scientific">Pristionchus mayeri</name>
    <dbReference type="NCBI Taxonomy" id="1317129"/>
    <lineage>
        <taxon>Eukaryota</taxon>
        <taxon>Metazoa</taxon>
        <taxon>Ecdysozoa</taxon>
        <taxon>Nematoda</taxon>
        <taxon>Chromadorea</taxon>
        <taxon>Rhabditida</taxon>
        <taxon>Rhabditina</taxon>
        <taxon>Diplogasteromorpha</taxon>
        <taxon>Diplogasteroidea</taxon>
        <taxon>Neodiplogasteridae</taxon>
        <taxon>Pristionchus</taxon>
    </lineage>
</organism>
<feature type="non-terminal residue" evidence="1">
    <location>
        <position position="1"/>
    </location>
</feature>
<dbReference type="AlphaFoldDB" id="A0AAN5IFH8"/>
<name>A0AAN5IFH8_9BILA</name>
<evidence type="ECO:0000313" key="1">
    <source>
        <dbReference type="EMBL" id="GMR62415.1"/>
    </source>
</evidence>
<feature type="non-terminal residue" evidence="1">
    <location>
        <position position="106"/>
    </location>
</feature>
<protein>
    <submittedName>
        <fullName evidence="1">Uncharacterized protein</fullName>
    </submittedName>
</protein>
<dbReference type="Proteomes" id="UP001328107">
    <property type="component" value="Unassembled WGS sequence"/>
</dbReference>
<proteinExistence type="predicted"/>
<evidence type="ECO:0000313" key="2">
    <source>
        <dbReference type="Proteomes" id="UP001328107"/>
    </source>
</evidence>
<sequence>QEQVRVKKGLYFGRKGTLKNAKTISEFSNKHGKVVFDRSNARYLVEENIRDYVAFDLQFGFHEYFNESDSEEEVEEADAGIGEGKPGFDTFCAWACLQPQHTLKEV</sequence>
<accession>A0AAN5IFH8</accession>
<reference evidence="2" key="1">
    <citation type="submission" date="2022-10" db="EMBL/GenBank/DDBJ databases">
        <title>Genome assembly of Pristionchus species.</title>
        <authorList>
            <person name="Yoshida K."/>
            <person name="Sommer R.J."/>
        </authorList>
    </citation>
    <scope>NUCLEOTIDE SEQUENCE [LARGE SCALE GENOMIC DNA]</scope>
    <source>
        <strain evidence="2">RS5460</strain>
    </source>
</reference>
<dbReference type="EMBL" id="BTRK01000006">
    <property type="protein sequence ID" value="GMR62415.1"/>
    <property type="molecule type" value="Genomic_DNA"/>
</dbReference>
<keyword evidence="2" id="KW-1185">Reference proteome</keyword>